<feature type="compositionally biased region" description="Polar residues" evidence="1">
    <location>
        <begin position="447"/>
        <end position="459"/>
    </location>
</feature>
<dbReference type="EMBL" id="JANCYU010000032">
    <property type="protein sequence ID" value="KAK4525667.1"/>
    <property type="molecule type" value="Genomic_DNA"/>
</dbReference>
<keyword evidence="3" id="KW-1185">Reference proteome</keyword>
<comment type="caution">
    <text evidence="2">The sequence shown here is derived from an EMBL/GenBank/DDBJ whole genome shotgun (WGS) entry which is preliminary data.</text>
</comment>
<name>A0AAV9IE53_9RHOD</name>
<dbReference type="Proteomes" id="UP001300502">
    <property type="component" value="Unassembled WGS sequence"/>
</dbReference>
<feature type="region of interest" description="Disordered" evidence="1">
    <location>
        <begin position="159"/>
        <end position="180"/>
    </location>
</feature>
<reference evidence="2 3" key="1">
    <citation type="submission" date="2022-07" db="EMBL/GenBank/DDBJ databases">
        <title>Genome-wide signatures of adaptation to extreme environments.</title>
        <authorList>
            <person name="Cho C.H."/>
            <person name="Yoon H.S."/>
        </authorList>
    </citation>
    <scope>NUCLEOTIDE SEQUENCE [LARGE SCALE GENOMIC DNA]</scope>
    <source>
        <strain evidence="2 3">108.79 E11</strain>
    </source>
</reference>
<organism evidence="2 3">
    <name type="scientific">Galdieria yellowstonensis</name>
    <dbReference type="NCBI Taxonomy" id="3028027"/>
    <lineage>
        <taxon>Eukaryota</taxon>
        <taxon>Rhodophyta</taxon>
        <taxon>Bangiophyceae</taxon>
        <taxon>Galdieriales</taxon>
        <taxon>Galdieriaceae</taxon>
        <taxon>Galdieria</taxon>
    </lineage>
</organism>
<feature type="region of interest" description="Disordered" evidence="1">
    <location>
        <begin position="252"/>
        <end position="278"/>
    </location>
</feature>
<sequence>MDDDTSCEQTWIEGFFIEAFSSLEEAQRYHYQQQQRVQENKKEDGYAQNIYGMIHGNNGKEIAMITSSKDSPIRMPENSVHNEEWKMNCKDVSRTISSSHDHANDTRDKWGGVFGRQWSHQNGMTDDNWTESGKIQVPGRNQVHSFIVDHRNVLAFRKKTTSESRSSHRHYSMNPTNDQNCFTSHDDELTTSPGIPYPYTTSTLKQKTSFAPWDTCHTMSSSDNTSVSENWFKATDNGNRFQASPLTRSYSAMSPKSHLNHPWNHHSSYEATQSNNNTNPRFEVGSFTSSPRETSGKIVVQRCENCGREHYGGFASGRFCSSKCARTIGGNARKRQRLEAQGIRFDDNGKPLDPIPKRLRYTPKHNVHREGDKPGKGYRLCIHCNQPTPNRKIRCQYCGEENPNAVRARNLIESQRKAKTQPTTIDSTIPHDASIPSTWIYAVSQVKSVDPTPQGTSTHSETEEEEDEMEIQKEETQNKKQIGFLLNPS</sequence>
<evidence type="ECO:0000313" key="3">
    <source>
        <dbReference type="Proteomes" id="UP001300502"/>
    </source>
</evidence>
<feature type="region of interest" description="Disordered" evidence="1">
    <location>
        <begin position="447"/>
        <end position="489"/>
    </location>
</feature>
<dbReference type="AlphaFoldDB" id="A0AAV9IE53"/>
<gene>
    <name evidence="2" type="ORF">GAYE_SCF15G3576</name>
</gene>
<protein>
    <submittedName>
        <fullName evidence="2">Uncharacterized protein</fullName>
    </submittedName>
</protein>
<evidence type="ECO:0000313" key="2">
    <source>
        <dbReference type="EMBL" id="KAK4525667.1"/>
    </source>
</evidence>
<feature type="compositionally biased region" description="Polar residues" evidence="1">
    <location>
        <begin position="265"/>
        <end position="278"/>
    </location>
</feature>
<evidence type="ECO:0000256" key="1">
    <source>
        <dbReference type="SAM" id="MobiDB-lite"/>
    </source>
</evidence>
<proteinExistence type="predicted"/>
<accession>A0AAV9IE53</accession>